<keyword evidence="2" id="KW-1185">Reference proteome</keyword>
<reference evidence="1" key="1">
    <citation type="submission" date="2020-08" db="EMBL/GenBank/DDBJ databases">
        <title>Genome sequencing and assembly of the red palm weevil Rhynchophorus ferrugineus.</title>
        <authorList>
            <person name="Dias G.B."/>
            <person name="Bergman C.M."/>
            <person name="Manee M."/>
        </authorList>
    </citation>
    <scope>NUCLEOTIDE SEQUENCE</scope>
    <source>
        <strain evidence="1">AA-2017</strain>
        <tissue evidence="1">Whole larva</tissue>
    </source>
</reference>
<organism evidence="1 2">
    <name type="scientific">Rhynchophorus ferrugineus</name>
    <name type="common">Red palm weevil</name>
    <name type="synonym">Curculio ferrugineus</name>
    <dbReference type="NCBI Taxonomy" id="354439"/>
    <lineage>
        <taxon>Eukaryota</taxon>
        <taxon>Metazoa</taxon>
        <taxon>Ecdysozoa</taxon>
        <taxon>Arthropoda</taxon>
        <taxon>Hexapoda</taxon>
        <taxon>Insecta</taxon>
        <taxon>Pterygota</taxon>
        <taxon>Neoptera</taxon>
        <taxon>Endopterygota</taxon>
        <taxon>Coleoptera</taxon>
        <taxon>Polyphaga</taxon>
        <taxon>Cucujiformia</taxon>
        <taxon>Curculionidae</taxon>
        <taxon>Dryophthorinae</taxon>
        <taxon>Rhynchophorus</taxon>
    </lineage>
</organism>
<dbReference type="Proteomes" id="UP000625711">
    <property type="component" value="Unassembled WGS sequence"/>
</dbReference>
<protein>
    <submittedName>
        <fullName evidence="1">Uncharacterized protein</fullName>
    </submittedName>
</protein>
<dbReference type="AlphaFoldDB" id="A0A834HWV8"/>
<dbReference type="EMBL" id="JAACXV010014308">
    <property type="protein sequence ID" value="KAF7268688.1"/>
    <property type="molecule type" value="Genomic_DNA"/>
</dbReference>
<evidence type="ECO:0000313" key="2">
    <source>
        <dbReference type="Proteomes" id="UP000625711"/>
    </source>
</evidence>
<proteinExistence type="predicted"/>
<name>A0A834HWV8_RHYFE</name>
<gene>
    <name evidence="1" type="ORF">GWI33_018228</name>
</gene>
<comment type="caution">
    <text evidence="1">The sequence shown here is derived from an EMBL/GenBank/DDBJ whole genome shotgun (WGS) entry which is preliminary data.</text>
</comment>
<evidence type="ECO:0000313" key="1">
    <source>
        <dbReference type="EMBL" id="KAF7268688.1"/>
    </source>
</evidence>
<sequence>MNIPSASSRDPQKLIVEIRRNVHDSLIVQLLLRSDPAYFQIGHRQPLPPSPPSPLQVVFTWGRPVQRHQSRMPATCYNLRNSVGETPIMAVKY</sequence>
<accession>A0A834HWV8</accession>